<protein>
    <submittedName>
        <fullName evidence="1">Uncharacterized protein</fullName>
    </submittedName>
</protein>
<proteinExistence type="predicted"/>
<dbReference type="Proteomes" id="UP001153332">
    <property type="component" value="Unassembled WGS sequence"/>
</dbReference>
<accession>A0ACC2JWZ1</accession>
<name>A0ACC2JWZ1_9PEZI</name>
<keyword evidence="2" id="KW-1185">Reference proteome</keyword>
<evidence type="ECO:0000313" key="2">
    <source>
        <dbReference type="Proteomes" id="UP001153332"/>
    </source>
</evidence>
<gene>
    <name evidence="1" type="ORF">O1611_g1637</name>
</gene>
<evidence type="ECO:0000313" key="1">
    <source>
        <dbReference type="EMBL" id="KAJ8131985.1"/>
    </source>
</evidence>
<comment type="caution">
    <text evidence="1">The sequence shown here is derived from an EMBL/GenBank/DDBJ whole genome shotgun (WGS) entry which is preliminary data.</text>
</comment>
<organism evidence="1 2">
    <name type="scientific">Lasiodiplodia mahajangana</name>
    <dbReference type="NCBI Taxonomy" id="1108764"/>
    <lineage>
        <taxon>Eukaryota</taxon>
        <taxon>Fungi</taxon>
        <taxon>Dikarya</taxon>
        <taxon>Ascomycota</taxon>
        <taxon>Pezizomycotina</taxon>
        <taxon>Dothideomycetes</taxon>
        <taxon>Dothideomycetes incertae sedis</taxon>
        <taxon>Botryosphaeriales</taxon>
        <taxon>Botryosphaeriaceae</taxon>
        <taxon>Lasiodiplodia</taxon>
    </lineage>
</organism>
<dbReference type="EMBL" id="JAPUUL010000196">
    <property type="protein sequence ID" value="KAJ8131985.1"/>
    <property type="molecule type" value="Genomic_DNA"/>
</dbReference>
<reference evidence="1" key="1">
    <citation type="submission" date="2022-12" db="EMBL/GenBank/DDBJ databases">
        <title>Genome Sequence of Lasiodiplodia mahajangana.</title>
        <authorList>
            <person name="Buettner E."/>
        </authorList>
    </citation>
    <scope>NUCLEOTIDE SEQUENCE</scope>
    <source>
        <strain evidence="1">VT137</strain>
    </source>
</reference>
<sequence>MSRKSERKSEKAVDNMYSLVGSDEESMSEVQEQEQSLLQGLLKRPSTAWGIPKSGQKQKNYTRFLPVFSCNLCGLVTILIVYLLCTIISAYAYATYYPTLTSEQPCVEKYPYSPILRQIHLPKGPKQMDARLAPNYSDPSTLIYSFPPSPEVDKAWRRITARSLIALTREDIVGIGKDPSTAVPMNPEWGLPEDTYLGSVDVFHQIHCLDTLRQGLITNYDYYFGKKWGFEPPIMFELHLRHCTNMILQALMCHSDVEIVTNTWSEAQPWPYADFAVTKQCRDFELLLDWTESHSVDEAVKHFVDYQAPPGTVRMPEEPLLRKEMGTATGKDKNGDEVKLLHIKNCNA</sequence>